<name>A0A6G1C795_9ORYZ</name>
<reference evidence="2 3" key="1">
    <citation type="submission" date="2019-11" db="EMBL/GenBank/DDBJ databases">
        <title>Whole genome sequence of Oryza granulata.</title>
        <authorList>
            <person name="Li W."/>
        </authorList>
    </citation>
    <scope>NUCLEOTIDE SEQUENCE [LARGE SCALE GENOMIC DNA]</scope>
    <source>
        <strain evidence="3">cv. Menghai</strain>
        <tissue evidence="2">Leaf</tissue>
    </source>
</reference>
<feature type="compositionally biased region" description="Basic and acidic residues" evidence="1">
    <location>
        <begin position="25"/>
        <end position="36"/>
    </location>
</feature>
<dbReference type="Proteomes" id="UP000479710">
    <property type="component" value="Unassembled WGS sequence"/>
</dbReference>
<keyword evidence="3" id="KW-1185">Reference proteome</keyword>
<evidence type="ECO:0000313" key="2">
    <source>
        <dbReference type="EMBL" id="KAF0896545.1"/>
    </source>
</evidence>
<dbReference type="EMBL" id="SPHZ02000010">
    <property type="protein sequence ID" value="KAF0896545.1"/>
    <property type="molecule type" value="Genomic_DNA"/>
</dbReference>
<evidence type="ECO:0000256" key="1">
    <source>
        <dbReference type="SAM" id="MobiDB-lite"/>
    </source>
</evidence>
<comment type="caution">
    <text evidence="2">The sequence shown here is derived from an EMBL/GenBank/DDBJ whole genome shotgun (WGS) entry which is preliminary data.</text>
</comment>
<gene>
    <name evidence="2" type="ORF">E2562_024398</name>
</gene>
<organism evidence="2 3">
    <name type="scientific">Oryza meyeriana var. granulata</name>
    <dbReference type="NCBI Taxonomy" id="110450"/>
    <lineage>
        <taxon>Eukaryota</taxon>
        <taxon>Viridiplantae</taxon>
        <taxon>Streptophyta</taxon>
        <taxon>Embryophyta</taxon>
        <taxon>Tracheophyta</taxon>
        <taxon>Spermatophyta</taxon>
        <taxon>Magnoliopsida</taxon>
        <taxon>Liliopsida</taxon>
        <taxon>Poales</taxon>
        <taxon>Poaceae</taxon>
        <taxon>BOP clade</taxon>
        <taxon>Oryzoideae</taxon>
        <taxon>Oryzeae</taxon>
        <taxon>Oryzinae</taxon>
        <taxon>Oryza</taxon>
        <taxon>Oryza meyeriana</taxon>
    </lineage>
</organism>
<feature type="compositionally biased region" description="Acidic residues" evidence="1">
    <location>
        <begin position="37"/>
        <end position="51"/>
    </location>
</feature>
<feature type="region of interest" description="Disordered" evidence="1">
    <location>
        <begin position="20"/>
        <end position="58"/>
    </location>
</feature>
<evidence type="ECO:0000313" key="3">
    <source>
        <dbReference type="Proteomes" id="UP000479710"/>
    </source>
</evidence>
<protein>
    <submittedName>
        <fullName evidence="2">Uncharacterized protein</fullName>
    </submittedName>
</protein>
<accession>A0A6G1C795</accession>
<proteinExistence type="predicted"/>
<dbReference type="AlphaFoldDB" id="A0A6G1C795"/>
<sequence length="73" mass="8212">MEQQPTGEADEGEEVAALAEEVDLEDRHVWEDKENLDAEDNEDADEGDNDNMPEPASWNRCSEVMVFEATEAI</sequence>